<dbReference type="InterPro" id="IPR052424">
    <property type="entry name" value="Kielin_Chordin-BMP_Reg"/>
</dbReference>
<dbReference type="STRING" id="106582.ENSMZEP00005026802"/>
<feature type="region of interest" description="Disordered" evidence="4">
    <location>
        <begin position="205"/>
        <end position="260"/>
    </location>
</feature>
<reference evidence="7 8" key="1">
    <citation type="journal article" date="2014" name="Nature">
        <title>The genomic substrate for adaptive radiation in African cichlid fish.</title>
        <authorList>
            <person name="Brawand D."/>
            <person name="Wagner C.E."/>
            <person name="Li Y.I."/>
            <person name="Malinsky M."/>
            <person name="Keller I."/>
            <person name="Fan S."/>
            <person name="Simakov O."/>
            <person name="Ng A.Y."/>
            <person name="Lim Z.W."/>
            <person name="Bezault E."/>
            <person name="Turner-Maier J."/>
            <person name="Johnson J."/>
            <person name="Alcazar R."/>
            <person name="Noh H.J."/>
            <person name="Russell P."/>
            <person name="Aken B."/>
            <person name="Alfoldi J."/>
            <person name="Amemiya C."/>
            <person name="Azzouzi N."/>
            <person name="Baroiller J.F."/>
            <person name="Barloy-Hubler F."/>
            <person name="Berlin A."/>
            <person name="Bloomquist R."/>
            <person name="Carleton K.L."/>
            <person name="Conte M.A."/>
            <person name="D'Cotta H."/>
            <person name="Eshel O."/>
            <person name="Gaffney L."/>
            <person name="Galibert F."/>
            <person name="Gante H.F."/>
            <person name="Gnerre S."/>
            <person name="Greuter L."/>
            <person name="Guyon R."/>
            <person name="Haddad N.S."/>
            <person name="Haerty W."/>
            <person name="Harris R.M."/>
            <person name="Hofmann H.A."/>
            <person name="Hourlier T."/>
            <person name="Hulata G."/>
            <person name="Jaffe D.B."/>
            <person name="Lara M."/>
            <person name="Lee A.P."/>
            <person name="MacCallum I."/>
            <person name="Mwaiko S."/>
            <person name="Nikaido M."/>
            <person name="Nishihara H."/>
            <person name="Ozouf-Costaz C."/>
            <person name="Penman D.J."/>
            <person name="Przybylski D."/>
            <person name="Rakotomanga M."/>
            <person name="Renn S.C.P."/>
            <person name="Ribeiro F.J."/>
            <person name="Ron M."/>
            <person name="Salzburger W."/>
            <person name="Sanchez-Pulido L."/>
            <person name="Santos M.E."/>
            <person name="Searle S."/>
            <person name="Sharpe T."/>
            <person name="Swofford R."/>
            <person name="Tan F.J."/>
            <person name="Williams L."/>
            <person name="Young S."/>
            <person name="Yin S."/>
            <person name="Okada N."/>
            <person name="Kocher T.D."/>
            <person name="Miska E.A."/>
            <person name="Lander E.S."/>
            <person name="Venkatesh B."/>
            <person name="Fernald R.D."/>
            <person name="Meyer A."/>
            <person name="Ponting C.P."/>
            <person name="Streelman J.T."/>
            <person name="Lindblad-Toh K."/>
            <person name="Seehausen O."/>
            <person name="Di Palma F."/>
        </authorList>
    </citation>
    <scope>NUCLEOTIDE SEQUENCE</scope>
</reference>
<feature type="domain" description="VWFC" evidence="6">
    <location>
        <begin position="123"/>
        <end position="181"/>
    </location>
</feature>
<evidence type="ECO:0000256" key="5">
    <source>
        <dbReference type="SAM" id="SignalP"/>
    </source>
</evidence>
<evidence type="ECO:0000259" key="6">
    <source>
        <dbReference type="PROSITE" id="PS50184"/>
    </source>
</evidence>
<reference evidence="7" key="3">
    <citation type="submission" date="2025-09" db="UniProtKB">
        <authorList>
            <consortium name="Ensembl"/>
        </authorList>
    </citation>
    <scope>IDENTIFICATION</scope>
</reference>
<dbReference type="GO" id="GO:0005576">
    <property type="term" value="C:extracellular region"/>
    <property type="evidence" value="ECO:0007669"/>
    <property type="project" value="UniProtKB-SubCell"/>
</dbReference>
<keyword evidence="8" id="KW-1185">Reference proteome</keyword>
<reference evidence="7" key="2">
    <citation type="submission" date="2025-08" db="UniProtKB">
        <authorList>
            <consortium name="Ensembl"/>
        </authorList>
    </citation>
    <scope>IDENTIFICATION</scope>
</reference>
<dbReference type="Ensembl" id="ENSMZET00005027664.1">
    <property type="protein sequence ID" value="ENSMZEP00005026802.1"/>
    <property type="gene ID" value="ENSMZEG00005019993.1"/>
</dbReference>
<evidence type="ECO:0000256" key="4">
    <source>
        <dbReference type="SAM" id="MobiDB-lite"/>
    </source>
</evidence>
<dbReference type="PROSITE" id="PS50184">
    <property type="entry name" value="VWFC_2"/>
    <property type="match status" value="2"/>
</dbReference>
<evidence type="ECO:0000256" key="3">
    <source>
        <dbReference type="ARBA" id="ARBA00022729"/>
    </source>
</evidence>
<dbReference type="Pfam" id="PF23334">
    <property type="entry name" value="VWC2L_2nd"/>
    <property type="match status" value="2"/>
</dbReference>
<evidence type="ECO:0000256" key="1">
    <source>
        <dbReference type="ARBA" id="ARBA00004613"/>
    </source>
</evidence>
<sequence>MFKPWPTHSRLFISLNAIFCRLTFPGLHSGLVIPPCTVIYTTLEQTLTDFSNIFFLCYSWSCDSVCMLNGQEFSDGQTWTLSSNHCSTCICKAGEVHCAVPECPKLACVHQVTDPGACCPRCRGCVYAGEEHTEGSSWFADSTPCMTCMCVDGVTTCSEVHCLSPCVNFISVPGECCPMCAGKHICLTFSYFCFSAVSPTGEIPRAQRRAREDVEGEGNGGPRGNRSTRCGDSQARRVAPADPGNNIGDLCPEERSPGNS</sequence>
<dbReference type="Proteomes" id="UP000265160">
    <property type="component" value="LG7"/>
</dbReference>
<dbReference type="InterPro" id="IPR001007">
    <property type="entry name" value="VWF_dom"/>
</dbReference>
<name>A0A3P9CXT3_9CICH</name>
<keyword evidence="3 5" id="KW-0732">Signal</keyword>
<dbReference type="AlphaFoldDB" id="A0A3P9CXT3"/>
<dbReference type="Gene3D" id="6.20.200.20">
    <property type="match status" value="2"/>
</dbReference>
<dbReference type="SUPFAM" id="SSF57603">
    <property type="entry name" value="FnI-like domain"/>
    <property type="match status" value="2"/>
</dbReference>
<evidence type="ECO:0000313" key="8">
    <source>
        <dbReference type="Proteomes" id="UP000265160"/>
    </source>
</evidence>
<dbReference type="PANTHER" id="PTHR46698:SF2">
    <property type="entry name" value="KIELIN_CHORDIN-LIKE PROTEIN"/>
    <property type="match status" value="1"/>
</dbReference>
<dbReference type="PANTHER" id="PTHR46698">
    <property type="entry name" value="CROSSVEINLESS 2"/>
    <property type="match status" value="1"/>
</dbReference>
<proteinExistence type="predicted"/>
<protein>
    <recommendedName>
        <fullName evidence="6">VWFC domain-containing protein</fullName>
    </recommendedName>
</protein>
<dbReference type="GO" id="GO:0030513">
    <property type="term" value="P:positive regulation of BMP signaling pathway"/>
    <property type="evidence" value="ECO:0007669"/>
    <property type="project" value="TreeGrafter"/>
</dbReference>
<keyword evidence="2" id="KW-0964">Secreted</keyword>
<organism evidence="7 8">
    <name type="scientific">Maylandia zebra</name>
    <name type="common">zebra mbuna</name>
    <dbReference type="NCBI Taxonomy" id="106582"/>
    <lineage>
        <taxon>Eukaryota</taxon>
        <taxon>Metazoa</taxon>
        <taxon>Chordata</taxon>
        <taxon>Craniata</taxon>
        <taxon>Vertebrata</taxon>
        <taxon>Euteleostomi</taxon>
        <taxon>Actinopterygii</taxon>
        <taxon>Neopterygii</taxon>
        <taxon>Teleostei</taxon>
        <taxon>Neoteleostei</taxon>
        <taxon>Acanthomorphata</taxon>
        <taxon>Ovalentaria</taxon>
        <taxon>Cichlomorphae</taxon>
        <taxon>Cichliformes</taxon>
        <taxon>Cichlidae</taxon>
        <taxon>African cichlids</taxon>
        <taxon>Pseudocrenilabrinae</taxon>
        <taxon>Haplochromini</taxon>
        <taxon>Maylandia</taxon>
        <taxon>Maylandia zebra complex</taxon>
    </lineage>
</organism>
<feature type="domain" description="VWFC" evidence="6">
    <location>
        <begin position="64"/>
        <end position="123"/>
    </location>
</feature>
<dbReference type="GeneTree" id="ENSGT00940000180199"/>
<feature type="chain" id="PRO_5018119682" description="VWFC domain-containing protein" evidence="5">
    <location>
        <begin position="26"/>
        <end position="260"/>
    </location>
</feature>
<comment type="subcellular location">
    <subcellularLocation>
        <location evidence="1">Secreted</location>
    </subcellularLocation>
</comment>
<evidence type="ECO:0000256" key="2">
    <source>
        <dbReference type="ARBA" id="ARBA00022525"/>
    </source>
</evidence>
<accession>A0A3P9CXT3</accession>
<dbReference type="SMART" id="SM00214">
    <property type="entry name" value="VWC"/>
    <property type="match status" value="2"/>
</dbReference>
<evidence type="ECO:0000313" key="7">
    <source>
        <dbReference type="Ensembl" id="ENSMZEP00005026802.1"/>
    </source>
</evidence>
<dbReference type="PROSITE" id="PS01208">
    <property type="entry name" value="VWFC_1"/>
    <property type="match status" value="2"/>
</dbReference>
<feature type="signal peptide" evidence="5">
    <location>
        <begin position="1"/>
        <end position="25"/>
    </location>
</feature>